<reference evidence="2 3" key="1">
    <citation type="submission" date="2021-06" db="EMBL/GenBank/DDBJ databases">
        <authorList>
            <person name="Palmer J.M."/>
        </authorList>
    </citation>
    <scope>NUCLEOTIDE SEQUENCE [LARGE SCALE GENOMIC DNA]</scope>
    <source>
        <strain evidence="2 3">AS_MEX2019</strain>
        <tissue evidence="2">Muscle</tissue>
    </source>
</reference>
<evidence type="ECO:0000256" key="1">
    <source>
        <dbReference type="SAM" id="MobiDB-lite"/>
    </source>
</evidence>
<sequence length="99" mass="10885">MTEAWRRKVRGDQQRREPAGWSGGRRQGQKNSQSEVSGGLRRFLIRDGDLGLASGLDPGRKRRDLGLASGLDPGRNRRDLGPEDRSLGDLWSQRSSGGG</sequence>
<proteinExistence type="predicted"/>
<keyword evidence="3" id="KW-1185">Reference proteome</keyword>
<dbReference type="Proteomes" id="UP001469553">
    <property type="component" value="Unassembled WGS sequence"/>
</dbReference>
<organism evidence="2 3">
    <name type="scientific">Ameca splendens</name>
    <dbReference type="NCBI Taxonomy" id="208324"/>
    <lineage>
        <taxon>Eukaryota</taxon>
        <taxon>Metazoa</taxon>
        <taxon>Chordata</taxon>
        <taxon>Craniata</taxon>
        <taxon>Vertebrata</taxon>
        <taxon>Euteleostomi</taxon>
        <taxon>Actinopterygii</taxon>
        <taxon>Neopterygii</taxon>
        <taxon>Teleostei</taxon>
        <taxon>Neoteleostei</taxon>
        <taxon>Acanthomorphata</taxon>
        <taxon>Ovalentaria</taxon>
        <taxon>Atherinomorphae</taxon>
        <taxon>Cyprinodontiformes</taxon>
        <taxon>Goodeidae</taxon>
        <taxon>Ameca</taxon>
    </lineage>
</organism>
<feature type="compositionally biased region" description="Basic and acidic residues" evidence="1">
    <location>
        <begin position="1"/>
        <end position="18"/>
    </location>
</feature>
<feature type="region of interest" description="Disordered" evidence="1">
    <location>
        <begin position="1"/>
        <end position="99"/>
    </location>
</feature>
<comment type="caution">
    <text evidence="2">The sequence shown here is derived from an EMBL/GenBank/DDBJ whole genome shotgun (WGS) entry which is preliminary data.</text>
</comment>
<dbReference type="EMBL" id="JAHRIP010053076">
    <property type="protein sequence ID" value="MEQ2301522.1"/>
    <property type="molecule type" value="Genomic_DNA"/>
</dbReference>
<accession>A0ABV0Z6N1</accession>
<feature type="compositionally biased region" description="Basic and acidic residues" evidence="1">
    <location>
        <begin position="74"/>
        <end position="87"/>
    </location>
</feature>
<protein>
    <submittedName>
        <fullName evidence="2">Uncharacterized protein</fullName>
    </submittedName>
</protein>
<gene>
    <name evidence="2" type="ORF">AMECASPLE_036961</name>
</gene>
<evidence type="ECO:0000313" key="2">
    <source>
        <dbReference type="EMBL" id="MEQ2301522.1"/>
    </source>
</evidence>
<evidence type="ECO:0000313" key="3">
    <source>
        <dbReference type="Proteomes" id="UP001469553"/>
    </source>
</evidence>
<name>A0ABV0Z6N1_9TELE</name>